<dbReference type="STRING" id="913774.A0A0C3C1U4"/>
<dbReference type="InterPro" id="IPR050231">
    <property type="entry name" value="Iron_ascorbate_oxido_reductase"/>
</dbReference>
<organism evidence="4 5">
    <name type="scientific">Oidiodendron maius (strain Zn)</name>
    <dbReference type="NCBI Taxonomy" id="913774"/>
    <lineage>
        <taxon>Eukaryota</taxon>
        <taxon>Fungi</taxon>
        <taxon>Dikarya</taxon>
        <taxon>Ascomycota</taxon>
        <taxon>Pezizomycotina</taxon>
        <taxon>Leotiomycetes</taxon>
        <taxon>Leotiomycetes incertae sedis</taxon>
        <taxon>Myxotrichaceae</taxon>
        <taxon>Oidiodendron</taxon>
    </lineage>
</organism>
<dbReference type="GO" id="GO:0046872">
    <property type="term" value="F:metal ion binding"/>
    <property type="evidence" value="ECO:0007669"/>
    <property type="project" value="UniProtKB-KW"/>
</dbReference>
<keyword evidence="5" id="KW-1185">Reference proteome</keyword>
<dbReference type="PANTHER" id="PTHR47990">
    <property type="entry name" value="2-OXOGLUTARATE (2OG) AND FE(II)-DEPENDENT OXYGENASE SUPERFAMILY PROTEIN-RELATED"/>
    <property type="match status" value="1"/>
</dbReference>
<protein>
    <recommendedName>
        <fullName evidence="3">Fe2OG dioxygenase domain-containing protein</fullName>
    </recommendedName>
</protein>
<dbReference type="InterPro" id="IPR027443">
    <property type="entry name" value="IPNS-like_sf"/>
</dbReference>
<evidence type="ECO:0000313" key="5">
    <source>
        <dbReference type="Proteomes" id="UP000054321"/>
    </source>
</evidence>
<dbReference type="Proteomes" id="UP000054321">
    <property type="component" value="Unassembled WGS sequence"/>
</dbReference>
<dbReference type="Gene3D" id="2.60.120.330">
    <property type="entry name" value="B-lactam Antibiotic, Isopenicillin N Synthase, Chain"/>
    <property type="match status" value="1"/>
</dbReference>
<dbReference type="OrthoDB" id="288590at2759"/>
<dbReference type="AlphaFoldDB" id="A0A0C3C1U4"/>
<evidence type="ECO:0000256" key="1">
    <source>
        <dbReference type="ARBA" id="ARBA00008056"/>
    </source>
</evidence>
<dbReference type="InterPro" id="IPR044861">
    <property type="entry name" value="IPNS-like_FE2OG_OXY"/>
</dbReference>
<feature type="domain" description="Fe2OG dioxygenase" evidence="3">
    <location>
        <begin position="191"/>
        <end position="315"/>
    </location>
</feature>
<dbReference type="HOGENOM" id="CLU_045863_0_0_1"/>
<dbReference type="GO" id="GO:0044283">
    <property type="term" value="P:small molecule biosynthetic process"/>
    <property type="evidence" value="ECO:0007669"/>
    <property type="project" value="UniProtKB-ARBA"/>
</dbReference>
<dbReference type="InterPro" id="IPR005123">
    <property type="entry name" value="Oxoglu/Fe-dep_dioxygenase_dom"/>
</dbReference>
<evidence type="ECO:0000313" key="4">
    <source>
        <dbReference type="EMBL" id="KIM92818.1"/>
    </source>
</evidence>
<dbReference type="InterPro" id="IPR026992">
    <property type="entry name" value="DIOX_N"/>
</dbReference>
<keyword evidence="2" id="KW-0408">Iron</keyword>
<dbReference type="Pfam" id="PF03171">
    <property type="entry name" value="2OG-FeII_Oxy"/>
    <property type="match status" value="1"/>
</dbReference>
<dbReference type="InParanoid" id="A0A0C3C1U4"/>
<proteinExistence type="inferred from homology"/>
<evidence type="ECO:0000256" key="2">
    <source>
        <dbReference type="RuleBase" id="RU003682"/>
    </source>
</evidence>
<dbReference type="Pfam" id="PF14226">
    <property type="entry name" value="DIOX_N"/>
    <property type="match status" value="1"/>
</dbReference>
<gene>
    <name evidence="4" type="ORF">OIDMADRAFT_138987</name>
</gene>
<accession>A0A0C3C1U4</accession>
<reference evidence="4 5" key="1">
    <citation type="submission" date="2014-04" db="EMBL/GenBank/DDBJ databases">
        <authorList>
            <consortium name="DOE Joint Genome Institute"/>
            <person name="Kuo A."/>
            <person name="Martino E."/>
            <person name="Perotto S."/>
            <person name="Kohler A."/>
            <person name="Nagy L.G."/>
            <person name="Floudas D."/>
            <person name="Copeland A."/>
            <person name="Barry K.W."/>
            <person name="Cichocki N."/>
            <person name="Veneault-Fourrey C."/>
            <person name="LaButti K."/>
            <person name="Lindquist E.A."/>
            <person name="Lipzen A."/>
            <person name="Lundell T."/>
            <person name="Morin E."/>
            <person name="Murat C."/>
            <person name="Sun H."/>
            <person name="Tunlid A."/>
            <person name="Henrissat B."/>
            <person name="Grigoriev I.V."/>
            <person name="Hibbett D.S."/>
            <person name="Martin F."/>
            <person name="Nordberg H.P."/>
            <person name="Cantor M.N."/>
            <person name="Hua S.X."/>
        </authorList>
    </citation>
    <scope>NUCLEOTIDE SEQUENCE [LARGE SCALE GENOMIC DNA]</scope>
    <source>
        <strain evidence="4 5">Zn</strain>
    </source>
</reference>
<keyword evidence="2" id="KW-0479">Metal-binding</keyword>
<name>A0A0C3C1U4_OIDMZ</name>
<evidence type="ECO:0000259" key="3">
    <source>
        <dbReference type="PROSITE" id="PS51471"/>
    </source>
</evidence>
<dbReference type="SUPFAM" id="SSF51197">
    <property type="entry name" value="Clavaminate synthase-like"/>
    <property type="match status" value="1"/>
</dbReference>
<dbReference type="EMBL" id="KN832905">
    <property type="protein sequence ID" value="KIM92818.1"/>
    <property type="molecule type" value="Genomic_DNA"/>
</dbReference>
<sequence>MEGTLSLSASVQDLASTMPPNYVARVGHLQTFDLPEQVTGTATDRELGKAIINAWRRDGILQITMDPKQAALLEEAVVASKRFFRKPHKEKAACIDSQSYSGYIASGEEVTDGIADYSEIFTVTKDLDLAEPRVKAKWPCHGRCPWPDIEMKAPMQAYIDYLGKSGEKMLQLIEYGLEVEPGSLTKYTKDGWHHMRILRHVLYKFPATNNTTDEGRGIGSHTDYGLLVIAAQDDVGGLFIRPPYQGEEYANWERSTAGLKEDDDGWVYVPPVPGVFTAFPGDMMQYITNSYLPSTPHKVGLNTRERFAFAYFHEPSFQAVMKPLKGFDAGQLPKEGIHYGTHFTNMFLRNYPDRITTERLIAENRQSLLTTSELRSML</sequence>
<reference evidence="5" key="2">
    <citation type="submission" date="2015-01" db="EMBL/GenBank/DDBJ databases">
        <title>Evolutionary Origins and Diversification of the Mycorrhizal Mutualists.</title>
        <authorList>
            <consortium name="DOE Joint Genome Institute"/>
            <consortium name="Mycorrhizal Genomics Consortium"/>
            <person name="Kohler A."/>
            <person name="Kuo A."/>
            <person name="Nagy L.G."/>
            <person name="Floudas D."/>
            <person name="Copeland A."/>
            <person name="Barry K.W."/>
            <person name="Cichocki N."/>
            <person name="Veneault-Fourrey C."/>
            <person name="LaButti K."/>
            <person name="Lindquist E.A."/>
            <person name="Lipzen A."/>
            <person name="Lundell T."/>
            <person name="Morin E."/>
            <person name="Murat C."/>
            <person name="Riley R."/>
            <person name="Ohm R."/>
            <person name="Sun H."/>
            <person name="Tunlid A."/>
            <person name="Henrissat B."/>
            <person name="Grigoriev I.V."/>
            <person name="Hibbett D.S."/>
            <person name="Martin F."/>
        </authorList>
    </citation>
    <scope>NUCLEOTIDE SEQUENCE [LARGE SCALE GENOMIC DNA]</scope>
    <source>
        <strain evidence="5">Zn</strain>
    </source>
</reference>
<keyword evidence="2" id="KW-0560">Oxidoreductase</keyword>
<dbReference type="PROSITE" id="PS51471">
    <property type="entry name" value="FE2OG_OXY"/>
    <property type="match status" value="1"/>
</dbReference>
<dbReference type="GO" id="GO:0016491">
    <property type="term" value="F:oxidoreductase activity"/>
    <property type="evidence" value="ECO:0007669"/>
    <property type="project" value="UniProtKB-KW"/>
</dbReference>
<comment type="similarity">
    <text evidence="1 2">Belongs to the iron/ascorbate-dependent oxidoreductase family.</text>
</comment>